<feature type="non-terminal residue" evidence="4">
    <location>
        <position position="1"/>
    </location>
</feature>
<dbReference type="InterPro" id="IPR001374">
    <property type="entry name" value="R3H_dom"/>
</dbReference>
<dbReference type="EMBL" id="CAJVPI010003829">
    <property type="protein sequence ID" value="CAG8662681.1"/>
    <property type="molecule type" value="Genomic_DNA"/>
</dbReference>
<feature type="non-terminal residue" evidence="4">
    <location>
        <position position="421"/>
    </location>
</feature>
<evidence type="ECO:0000313" key="5">
    <source>
        <dbReference type="Proteomes" id="UP000789739"/>
    </source>
</evidence>
<evidence type="ECO:0000256" key="2">
    <source>
        <dbReference type="SAM" id="MobiDB-lite"/>
    </source>
</evidence>
<gene>
    <name evidence="4" type="ORF">PBRASI_LOCUS10872</name>
</gene>
<dbReference type="AlphaFoldDB" id="A0A9N9H946"/>
<dbReference type="GO" id="GO:0003676">
    <property type="term" value="F:nucleic acid binding"/>
    <property type="evidence" value="ECO:0007669"/>
    <property type="project" value="UniProtKB-UniRule"/>
</dbReference>
<protein>
    <submittedName>
        <fullName evidence="4">10892_t:CDS:1</fullName>
    </submittedName>
</protein>
<dbReference type="SUPFAM" id="SSF82708">
    <property type="entry name" value="R3H domain"/>
    <property type="match status" value="1"/>
</dbReference>
<feature type="compositionally biased region" description="Low complexity" evidence="2">
    <location>
        <begin position="233"/>
        <end position="303"/>
    </location>
</feature>
<dbReference type="Gene3D" id="3.30.1370.50">
    <property type="entry name" value="R3H-like domain"/>
    <property type="match status" value="1"/>
</dbReference>
<dbReference type="OrthoDB" id="278430at2759"/>
<comment type="caution">
    <text evidence="4">The sequence shown here is derived from an EMBL/GenBank/DDBJ whole genome shotgun (WGS) entry which is preliminary data.</text>
</comment>
<dbReference type="InterPro" id="IPR051937">
    <property type="entry name" value="R3H_domain_containing"/>
</dbReference>
<evidence type="ECO:0000256" key="1">
    <source>
        <dbReference type="ARBA" id="ARBA00022553"/>
    </source>
</evidence>
<name>A0A9N9H946_9GLOM</name>
<reference evidence="4" key="1">
    <citation type="submission" date="2021-06" db="EMBL/GenBank/DDBJ databases">
        <authorList>
            <person name="Kallberg Y."/>
            <person name="Tangrot J."/>
            <person name="Rosling A."/>
        </authorList>
    </citation>
    <scope>NUCLEOTIDE SEQUENCE</scope>
    <source>
        <strain evidence="4">BR232B</strain>
    </source>
</reference>
<evidence type="ECO:0000313" key="4">
    <source>
        <dbReference type="EMBL" id="CAG8662681.1"/>
    </source>
</evidence>
<feature type="compositionally biased region" description="Polar residues" evidence="2">
    <location>
        <begin position="223"/>
        <end position="232"/>
    </location>
</feature>
<feature type="region of interest" description="Disordered" evidence="2">
    <location>
        <begin position="154"/>
        <end position="198"/>
    </location>
</feature>
<dbReference type="SMART" id="SM00393">
    <property type="entry name" value="R3H"/>
    <property type="match status" value="1"/>
</dbReference>
<dbReference type="InterPro" id="IPR036867">
    <property type="entry name" value="R3H_dom_sf"/>
</dbReference>
<feature type="region of interest" description="Disordered" evidence="2">
    <location>
        <begin position="223"/>
        <end position="314"/>
    </location>
</feature>
<feature type="compositionally biased region" description="Basic and acidic residues" evidence="2">
    <location>
        <begin position="179"/>
        <end position="189"/>
    </location>
</feature>
<evidence type="ECO:0000259" key="3">
    <source>
        <dbReference type="PROSITE" id="PS51061"/>
    </source>
</evidence>
<dbReference type="Proteomes" id="UP000789739">
    <property type="component" value="Unassembled WGS sequence"/>
</dbReference>
<feature type="domain" description="R3H" evidence="3">
    <location>
        <begin position="52"/>
        <end position="138"/>
    </location>
</feature>
<sequence>EAGSDDPVADASDETLLGQVNLQSTQPQIGEIDVNTGLDGFLLAALKNPKDRLFLLKLDRDMERFVKDKSDSAPLYVGRPVDLGNGMCRLKQSRTRLEFPPMNSYQRLIIHRVAAYFKLSHVVDPSGKAVVLYKSAETQIPVLRFSDLLEQEEEKPEVSVKIMRRQQTAPPALRSPGDNSDKGGIEETKSGSPNTMIEEMTLCGSPSWIGFSGNTVTNMVDQSINNDHTSAGNKNKAQQNANRPNNSNNKNKQSQNKNYQNQKIQKTQKSNFRSQSQSQSQQSPTISRSASFPLPSPSSQSSSQNTNYQKNPPRIFSGTVPQIYAPPFNAPFYQNPYDLSLVSMQSPVISPDVPIAHSLPNTYVNVPPEWNPVAGPYGRMTPRSLWPGEVFNGPIQSTGTQGEGNLVQYGTVPVLPHGQQG</sequence>
<dbReference type="PROSITE" id="PS51061">
    <property type="entry name" value="R3H"/>
    <property type="match status" value="1"/>
</dbReference>
<dbReference type="PANTHER" id="PTHR15672:SF8">
    <property type="entry name" value="PROTEIN ENCORE"/>
    <property type="match status" value="1"/>
</dbReference>
<keyword evidence="1" id="KW-0597">Phosphoprotein</keyword>
<dbReference type="Pfam" id="PF01424">
    <property type="entry name" value="R3H"/>
    <property type="match status" value="1"/>
</dbReference>
<organism evidence="4 5">
    <name type="scientific">Paraglomus brasilianum</name>
    <dbReference type="NCBI Taxonomy" id="144538"/>
    <lineage>
        <taxon>Eukaryota</taxon>
        <taxon>Fungi</taxon>
        <taxon>Fungi incertae sedis</taxon>
        <taxon>Mucoromycota</taxon>
        <taxon>Glomeromycotina</taxon>
        <taxon>Glomeromycetes</taxon>
        <taxon>Paraglomerales</taxon>
        <taxon>Paraglomeraceae</taxon>
        <taxon>Paraglomus</taxon>
    </lineage>
</organism>
<keyword evidence="5" id="KW-1185">Reference proteome</keyword>
<dbReference type="CDD" id="cd02642">
    <property type="entry name" value="R3H_encore_like"/>
    <property type="match status" value="1"/>
</dbReference>
<accession>A0A9N9H946</accession>
<proteinExistence type="predicted"/>
<dbReference type="PANTHER" id="PTHR15672">
    <property type="entry name" value="CAMP-REGULATED PHOSPHOPROTEIN 21 RELATED R3H DOMAIN CONTAINING PROTEIN"/>
    <property type="match status" value="1"/>
</dbReference>